<evidence type="ECO:0000313" key="2">
    <source>
        <dbReference type="Proteomes" id="UP000184356"/>
    </source>
</evidence>
<reference evidence="2" key="1">
    <citation type="journal article" date="2017" name="Genome Biol.">
        <title>Comparative genomics reveals high biological diversity and specific adaptations in the industrially and medically important fungal genus Aspergillus.</title>
        <authorList>
            <person name="de Vries R.P."/>
            <person name="Riley R."/>
            <person name="Wiebenga A."/>
            <person name="Aguilar-Osorio G."/>
            <person name="Amillis S."/>
            <person name="Uchima C.A."/>
            <person name="Anderluh G."/>
            <person name="Asadollahi M."/>
            <person name="Askin M."/>
            <person name="Barry K."/>
            <person name="Battaglia E."/>
            <person name="Bayram O."/>
            <person name="Benocci T."/>
            <person name="Braus-Stromeyer S.A."/>
            <person name="Caldana C."/>
            <person name="Canovas D."/>
            <person name="Cerqueira G.C."/>
            <person name="Chen F."/>
            <person name="Chen W."/>
            <person name="Choi C."/>
            <person name="Clum A."/>
            <person name="Dos Santos R.A."/>
            <person name="Damasio A.R."/>
            <person name="Diallinas G."/>
            <person name="Emri T."/>
            <person name="Fekete E."/>
            <person name="Flipphi M."/>
            <person name="Freyberg S."/>
            <person name="Gallo A."/>
            <person name="Gournas C."/>
            <person name="Habgood R."/>
            <person name="Hainaut M."/>
            <person name="Harispe M.L."/>
            <person name="Henrissat B."/>
            <person name="Hilden K.S."/>
            <person name="Hope R."/>
            <person name="Hossain A."/>
            <person name="Karabika E."/>
            <person name="Karaffa L."/>
            <person name="Karanyi Z."/>
            <person name="Krasevec N."/>
            <person name="Kuo A."/>
            <person name="Kusch H."/>
            <person name="LaButti K."/>
            <person name="Lagendijk E.L."/>
            <person name="Lapidus A."/>
            <person name="Levasseur A."/>
            <person name="Lindquist E."/>
            <person name="Lipzen A."/>
            <person name="Logrieco A.F."/>
            <person name="MacCabe A."/>
            <person name="Maekelae M.R."/>
            <person name="Malavazi I."/>
            <person name="Melin P."/>
            <person name="Meyer V."/>
            <person name="Mielnichuk N."/>
            <person name="Miskei M."/>
            <person name="Molnar A.P."/>
            <person name="Mule G."/>
            <person name="Ngan C.Y."/>
            <person name="Orejas M."/>
            <person name="Orosz E."/>
            <person name="Ouedraogo J.P."/>
            <person name="Overkamp K.M."/>
            <person name="Park H.-S."/>
            <person name="Perrone G."/>
            <person name="Piumi F."/>
            <person name="Punt P.J."/>
            <person name="Ram A.F."/>
            <person name="Ramon A."/>
            <person name="Rauscher S."/>
            <person name="Record E."/>
            <person name="Riano-Pachon D.M."/>
            <person name="Robert V."/>
            <person name="Roehrig J."/>
            <person name="Ruller R."/>
            <person name="Salamov A."/>
            <person name="Salih N.S."/>
            <person name="Samson R.A."/>
            <person name="Sandor E."/>
            <person name="Sanguinetti M."/>
            <person name="Schuetze T."/>
            <person name="Sepcic K."/>
            <person name="Shelest E."/>
            <person name="Sherlock G."/>
            <person name="Sophianopoulou V."/>
            <person name="Squina F.M."/>
            <person name="Sun H."/>
            <person name="Susca A."/>
            <person name="Todd R.B."/>
            <person name="Tsang A."/>
            <person name="Unkles S.E."/>
            <person name="van de Wiele N."/>
            <person name="van Rossen-Uffink D."/>
            <person name="Oliveira J.V."/>
            <person name="Vesth T.C."/>
            <person name="Visser J."/>
            <person name="Yu J.-H."/>
            <person name="Zhou M."/>
            <person name="Andersen M.R."/>
            <person name="Archer D.B."/>
            <person name="Baker S.E."/>
            <person name="Benoit I."/>
            <person name="Brakhage A.A."/>
            <person name="Braus G.H."/>
            <person name="Fischer R."/>
            <person name="Frisvad J.C."/>
            <person name="Goldman G.H."/>
            <person name="Houbraken J."/>
            <person name="Oakley B."/>
            <person name="Pocsi I."/>
            <person name="Scazzocchio C."/>
            <person name="Seiboth B."/>
            <person name="vanKuyk P.A."/>
            <person name="Wortman J."/>
            <person name="Dyer P.S."/>
            <person name="Grigoriev I.V."/>
        </authorList>
    </citation>
    <scope>NUCLEOTIDE SEQUENCE [LARGE SCALE GENOMIC DNA]</scope>
    <source>
        <strain evidence="2">CBS 593.65</strain>
    </source>
</reference>
<proteinExistence type="predicted"/>
<accession>A0A1L9T0W7</accession>
<gene>
    <name evidence="1" type="ORF">ASPSYDRAFT_51170</name>
</gene>
<protein>
    <submittedName>
        <fullName evidence="1">Uncharacterized protein</fullName>
    </submittedName>
</protein>
<dbReference type="RefSeq" id="XP_040696874.1">
    <property type="nucleotide sequence ID" value="XM_040848238.1"/>
</dbReference>
<dbReference type="GeneID" id="63764311"/>
<dbReference type="VEuPathDB" id="FungiDB:ASPSYDRAFT_51170"/>
<sequence>MTKWLHRRLKISPLRGCVDIDDPSEGGNFTTYINVELARSTIRRLHLQRRLRHRVTQRKAR</sequence>
<evidence type="ECO:0000313" key="1">
    <source>
        <dbReference type="EMBL" id="OJJ53068.1"/>
    </source>
</evidence>
<dbReference type="AlphaFoldDB" id="A0A1L9T0W7"/>
<dbReference type="EMBL" id="KV878598">
    <property type="protein sequence ID" value="OJJ53068.1"/>
    <property type="molecule type" value="Genomic_DNA"/>
</dbReference>
<dbReference type="Proteomes" id="UP000184356">
    <property type="component" value="Unassembled WGS sequence"/>
</dbReference>
<organism evidence="1 2">
    <name type="scientific">Aspergillus sydowii CBS 593.65</name>
    <dbReference type="NCBI Taxonomy" id="1036612"/>
    <lineage>
        <taxon>Eukaryota</taxon>
        <taxon>Fungi</taxon>
        <taxon>Dikarya</taxon>
        <taxon>Ascomycota</taxon>
        <taxon>Pezizomycotina</taxon>
        <taxon>Eurotiomycetes</taxon>
        <taxon>Eurotiomycetidae</taxon>
        <taxon>Eurotiales</taxon>
        <taxon>Aspergillaceae</taxon>
        <taxon>Aspergillus</taxon>
        <taxon>Aspergillus subgen. Nidulantes</taxon>
    </lineage>
</organism>
<keyword evidence="2" id="KW-1185">Reference proteome</keyword>
<name>A0A1L9T0W7_9EURO</name>